<accession>A0AAV9FRV9</accession>
<reference evidence="1" key="2">
    <citation type="submission" date="2023-06" db="EMBL/GenBank/DDBJ databases">
        <authorList>
            <person name="Ma L."/>
            <person name="Liu K.-W."/>
            <person name="Li Z."/>
            <person name="Hsiao Y.-Y."/>
            <person name="Qi Y."/>
            <person name="Fu T."/>
            <person name="Tang G."/>
            <person name="Zhang D."/>
            <person name="Sun W.-H."/>
            <person name="Liu D.-K."/>
            <person name="Li Y."/>
            <person name="Chen G.-Z."/>
            <person name="Liu X.-D."/>
            <person name="Liao X.-Y."/>
            <person name="Jiang Y.-T."/>
            <person name="Yu X."/>
            <person name="Hao Y."/>
            <person name="Huang J."/>
            <person name="Zhao X.-W."/>
            <person name="Ke S."/>
            <person name="Chen Y.-Y."/>
            <person name="Wu W.-L."/>
            <person name="Hsu J.-L."/>
            <person name="Lin Y.-F."/>
            <person name="Huang M.-D."/>
            <person name="Li C.-Y."/>
            <person name="Huang L."/>
            <person name="Wang Z.-W."/>
            <person name="Zhao X."/>
            <person name="Zhong W.-Y."/>
            <person name="Peng D.-H."/>
            <person name="Ahmad S."/>
            <person name="Lan S."/>
            <person name="Zhang J.-S."/>
            <person name="Tsai W.-C."/>
            <person name="Van De Peer Y."/>
            <person name="Liu Z.-J."/>
        </authorList>
    </citation>
    <scope>NUCLEOTIDE SEQUENCE</scope>
    <source>
        <strain evidence="1">CP</strain>
        <tissue evidence="1">Leaves</tissue>
    </source>
</reference>
<comment type="caution">
    <text evidence="1">The sequence shown here is derived from an EMBL/GenBank/DDBJ whole genome shotgun (WGS) entry which is preliminary data.</text>
</comment>
<dbReference type="AlphaFoldDB" id="A0AAV9FRV9"/>
<name>A0AAV9FRV9_ACOCL</name>
<dbReference type="EMBL" id="JAUJYO010000001">
    <property type="protein sequence ID" value="KAK1326677.1"/>
    <property type="molecule type" value="Genomic_DNA"/>
</dbReference>
<evidence type="ECO:0000313" key="1">
    <source>
        <dbReference type="EMBL" id="KAK1326677.1"/>
    </source>
</evidence>
<keyword evidence="2" id="KW-1185">Reference proteome</keyword>
<evidence type="ECO:0000313" key="2">
    <source>
        <dbReference type="Proteomes" id="UP001180020"/>
    </source>
</evidence>
<proteinExistence type="predicted"/>
<gene>
    <name evidence="1" type="primary">AMSH3</name>
    <name evidence="1" type="ORF">QJS10_CPA01g01527</name>
</gene>
<sequence>MAAKHTQIVEVLTVQDLLSFSVLCFWNWIHPSRHPDGTKLYNKIALITPLMKRHPSQTRFMSSIGLHTHYSYQVDGSLERHDELEV</sequence>
<reference evidence="1" key="1">
    <citation type="journal article" date="2023" name="Nat. Commun.">
        <title>Diploid and tetraploid genomes of Acorus and the evolution of monocots.</title>
        <authorList>
            <person name="Ma L."/>
            <person name="Liu K.W."/>
            <person name="Li Z."/>
            <person name="Hsiao Y.Y."/>
            <person name="Qi Y."/>
            <person name="Fu T."/>
            <person name="Tang G.D."/>
            <person name="Zhang D."/>
            <person name="Sun W.H."/>
            <person name="Liu D.K."/>
            <person name="Li Y."/>
            <person name="Chen G.Z."/>
            <person name="Liu X.D."/>
            <person name="Liao X.Y."/>
            <person name="Jiang Y.T."/>
            <person name="Yu X."/>
            <person name="Hao Y."/>
            <person name="Huang J."/>
            <person name="Zhao X.W."/>
            <person name="Ke S."/>
            <person name="Chen Y.Y."/>
            <person name="Wu W.L."/>
            <person name="Hsu J.L."/>
            <person name="Lin Y.F."/>
            <person name="Huang M.D."/>
            <person name="Li C.Y."/>
            <person name="Huang L."/>
            <person name="Wang Z.W."/>
            <person name="Zhao X."/>
            <person name="Zhong W.Y."/>
            <person name="Peng D.H."/>
            <person name="Ahmad S."/>
            <person name="Lan S."/>
            <person name="Zhang J.S."/>
            <person name="Tsai W.C."/>
            <person name="Van de Peer Y."/>
            <person name="Liu Z.J."/>
        </authorList>
    </citation>
    <scope>NUCLEOTIDE SEQUENCE</scope>
    <source>
        <strain evidence="1">CP</strain>
    </source>
</reference>
<protein>
    <submittedName>
        <fullName evidence="1">AMSH-like ubiquitin thioesterase 3</fullName>
    </submittedName>
</protein>
<dbReference type="Proteomes" id="UP001180020">
    <property type="component" value="Unassembled WGS sequence"/>
</dbReference>
<organism evidence="1 2">
    <name type="scientific">Acorus calamus</name>
    <name type="common">Sweet flag</name>
    <dbReference type="NCBI Taxonomy" id="4465"/>
    <lineage>
        <taxon>Eukaryota</taxon>
        <taxon>Viridiplantae</taxon>
        <taxon>Streptophyta</taxon>
        <taxon>Embryophyta</taxon>
        <taxon>Tracheophyta</taxon>
        <taxon>Spermatophyta</taxon>
        <taxon>Magnoliopsida</taxon>
        <taxon>Liliopsida</taxon>
        <taxon>Acoraceae</taxon>
        <taxon>Acorus</taxon>
    </lineage>
</organism>